<keyword evidence="5" id="KW-0677">Repeat</keyword>
<dbReference type="PANTHER" id="PTHR11685">
    <property type="entry name" value="RBR FAMILY RING FINGER AND IBR DOMAIN-CONTAINING"/>
    <property type="match status" value="1"/>
</dbReference>
<feature type="non-terminal residue" evidence="12">
    <location>
        <position position="1"/>
    </location>
</feature>
<evidence type="ECO:0000256" key="6">
    <source>
        <dbReference type="ARBA" id="ARBA00022771"/>
    </source>
</evidence>
<dbReference type="Gene3D" id="1.20.120.1750">
    <property type="match status" value="1"/>
</dbReference>
<dbReference type="SUPFAM" id="SSF57850">
    <property type="entry name" value="RING/U-box"/>
    <property type="match status" value="3"/>
</dbReference>
<evidence type="ECO:0000256" key="2">
    <source>
        <dbReference type="ARBA" id="ARBA00012251"/>
    </source>
</evidence>
<dbReference type="InterPro" id="IPR044066">
    <property type="entry name" value="TRIAD_supradom"/>
</dbReference>
<dbReference type="Gene3D" id="3.30.40.10">
    <property type="entry name" value="Zinc/RING finger domain, C3HC4 (zinc finger)"/>
    <property type="match status" value="1"/>
</dbReference>
<evidence type="ECO:0000256" key="8">
    <source>
        <dbReference type="ARBA" id="ARBA00022833"/>
    </source>
</evidence>
<dbReference type="Proteomes" id="UP000800235">
    <property type="component" value="Unassembled WGS sequence"/>
</dbReference>
<evidence type="ECO:0000256" key="7">
    <source>
        <dbReference type="ARBA" id="ARBA00022786"/>
    </source>
</evidence>
<gene>
    <name evidence="12" type="ORF">EJ08DRAFT_594135</name>
</gene>
<dbReference type="EC" id="2.3.2.31" evidence="2"/>
<evidence type="ECO:0000256" key="5">
    <source>
        <dbReference type="ARBA" id="ARBA00022737"/>
    </source>
</evidence>
<reference evidence="12" key="1">
    <citation type="journal article" date="2020" name="Stud. Mycol.">
        <title>101 Dothideomycetes genomes: a test case for predicting lifestyles and emergence of pathogens.</title>
        <authorList>
            <person name="Haridas S."/>
            <person name="Albert R."/>
            <person name="Binder M."/>
            <person name="Bloem J."/>
            <person name="Labutti K."/>
            <person name="Salamov A."/>
            <person name="Andreopoulos B."/>
            <person name="Baker S."/>
            <person name="Barry K."/>
            <person name="Bills G."/>
            <person name="Bluhm B."/>
            <person name="Cannon C."/>
            <person name="Castanera R."/>
            <person name="Culley D."/>
            <person name="Daum C."/>
            <person name="Ezra D."/>
            <person name="Gonzalez J."/>
            <person name="Henrissat B."/>
            <person name="Kuo A."/>
            <person name="Liang C."/>
            <person name="Lipzen A."/>
            <person name="Lutzoni F."/>
            <person name="Magnuson J."/>
            <person name="Mondo S."/>
            <person name="Nolan M."/>
            <person name="Ohm R."/>
            <person name="Pangilinan J."/>
            <person name="Park H.-J."/>
            <person name="Ramirez L."/>
            <person name="Alfaro M."/>
            <person name="Sun H."/>
            <person name="Tritt A."/>
            <person name="Yoshinaga Y."/>
            <person name="Zwiers L.-H."/>
            <person name="Turgeon B."/>
            <person name="Goodwin S."/>
            <person name="Spatafora J."/>
            <person name="Crous P."/>
            <person name="Grigoriev I."/>
        </authorList>
    </citation>
    <scope>NUCLEOTIDE SEQUENCE</scope>
    <source>
        <strain evidence="12">CBS 130266</strain>
    </source>
</reference>
<keyword evidence="7" id="KW-0833">Ubl conjugation pathway</keyword>
<feature type="domain" description="RING-type" evidence="10">
    <location>
        <begin position="3"/>
        <end position="56"/>
    </location>
</feature>
<evidence type="ECO:0000256" key="9">
    <source>
        <dbReference type="PROSITE-ProRule" id="PRU00175"/>
    </source>
</evidence>
<dbReference type="GO" id="GO:0016567">
    <property type="term" value="P:protein ubiquitination"/>
    <property type="evidence" value="ECO:0007669"/>
    <property type="project" value="InterPro"/>
</dbReference>
<dbReference type="OrthoDB" id="1431934at2759"/>
<keyword evidence="3" id="KW-0808">Transferase</keyword>
<comment type="caution">
    <text evidence="12">The sequence shown here is derived from an EMBL/GenBank/DDBJ whole genome shotgun (WGS) entry which is preliminary data.</text>
</comment>
<dbReference type="InterPro" id="IPR002867">
    <property type="entry name" value="IBR_dom"/>
</dbReference>
<keyword evidence="6 9" id="KW-0863">Zinc-finger</keyword>
<keyword evidence="13" id="KW-1185">Reference proteome</keyword>
<evidence type="ECO:0000256" key="3">
    <source>
        <dbReference type="ARBA" id="ARBA00022679"/>
    </source>
</evidence>
<dbReference type="Pfam" id="PF22191">
    <property type="entry name" value="IBR_1"/>
    <property type="match status" value="1"/>
</dbReference>
<dbReference type="PROSITE" id="PS50089">
    <property type="entry name" value="ZF_RING_2"/>
    <property type="match status" value="1"/>
</dbReference>
<dbReference type="InterPro" id="IPR001841">
    <property type="entry name" value="Znf_RING"/>
</dbReference>
<evidence type="ECO:0000259" key="10">
    <source>
        <dbReference type="PROSITE" id="PS50089"/>
    </source>
</evidence>
<accession>A0A9P4NLH5</accession>
<sequence length="216" mass="24497">KDCIVCGDSLHMNRFPKHITSTCNHSINTCRNCLRTWIKTALKSNGWDKITCTECTSLLQHHDIKINASPRQFEKYDTLSTRAALAAIPNFHWCLSPTCPSGQEHEAHADGPIFACHGCGYRYCTQHSIPWHEGETCQQFDYRVSSKKKRDEEQASEDTIRNTTKPCPRCEAAIEKNNGCDHMTCWGCRHEFCWVSKNPVCPIFFANEGEGANAVQ</sequence>
<feature type="domain" description="RING-type" evidence="11">
    <location>
        <begin position="1"/>
        <end position="216"/>
    </location>
</feature>
<evidence type="ECO:0000313" key="12">
    <source>
        <dbReference type="EMBL" id="KAF2425764.1"/>
    </source>
</evidence>
<protein>
    <recommendedName>
        <fullName evidence="2">RBR-type E3 ubiquitin transferase</fullName>
        <ecNumber evidence="2">2.3.2.31</ecNumber>
    </recommendedName>
</protein>
<dbReference type="GO" id="GO:0061630">
    <property type="term" value="F:ubiquitin protein ligase activity"/>
    <property type="evidence" value="ECO:0007669"/>
    <property type="project" value="UniProtKB-EC"/>
</dbReference>
<dbReference type="Pfam" id="PF01485">
    <property type="entry name" value="IBR"/>
    <property type="match status" value="1"/>
</dbReference>
<dbReference type="AlphaFoldDB" id="A0A9P4NLH5"/>
<dbReference type="GO" id="GO:0008270">
    <property type="term" value="F:zinc ion binding"/>
    <property type="evidence" value="ECO:0007669"/>
    <property type="project" value="UniProtKB-KW"/>
</dbReference>
<comment type="catalytic activity">
    <reaction evidence="1">
        <text>[E2 ubiquitin-conjugating enzyme]-S-ubiquitinyl-L-cysteine + [acceptor protein]-L-lysine = [E2 ubiquitin-conjugating enzyme]-L-cysteine + [acceptor protein]-N(6)-ubiquitinyl-L-lysine.</text>
        <dbReference type="EC" id="2.3.2.31"/>
    </reaction>
</comment>
<keyword evidence="4" id="KW-0479">Metal-binding</keyword>
<dbReference type="InterPro" id="IPR013083">
    <property type="entry name" value="Znf_RING/FYVE/PHD"/>
</dbReference>
<dbReference type="EMBL" id="MU007067">
    <property type="protein sequence ID" value="KAF2425764.1"/>
    <property type="molecule type" value="Genomic_DNA"/>
</dbReference>
<name>A0A9P4NLH5_9PEZI</name>
<dbReference type="SMART" id="SM00647">
    <property type="entry name" value="IBR"/>
    <property type="match status" value="2"/>
</dbReference>
<evidence type="ECO:0000313" key="13">
    <source>
        <dbReference type="Proteomes" id="UP000800235"/>
    </source>
</evidence>
<dbReference type="PROSITE" id="PS51873">
    <property type="entry name" value="TRIAD"/>
    <property type="match status" value="1"/>
</dbReference>
<evidence type="ECO:0000259" key="11">
    <source>
        <dbReference type="PROSITE" id="PS51873"/>
    </source>
</evidence>
<keyword evidence="8" id="KW-0862">Zinc</keyword>
<dbReference type="CDD" id="cd20335">
    <property type="entry name" value="BRcat_RBR"/>
    <property type="match status" value="1"/>
</dbReference>
<organism evidence="12 13">
    <name type="scientific">Tothia fuscella</name>
    <dbReference type="NCBI Taxonomy" id="1048955"/>
    <lineage>
        <taxon>Eukaryota</taxon>
        <taxon>Fungi</taxon>
        <taxon>Dikarya</taxon>
        <taxon>Ascomycota</taxon>
        <taxon>Pezizomycotina</taxon>
        <taxon>Dothideomycetes</taxon>
        <taxon>Pleosporomycetidae</taxon>
        <taxon>Venturiales</taxon>
        <taxon>Cylindrosympodiaceae</taxon>
        <taxon>Tothia</taxon>
    </lineage>
</organism>
<evidence type="ECO:0000256" key="4">
    <source>
        <dbReference type="ARBA" id="ARBA00022723"/>
    </source>
</evidence>
<proteinExistence type="predicted"/>
<evidence type="ECO:0000256" key="1">
    <source>
        <dbReference type="ARBA" id="ARBA00001798"/>
    </source>
</evidence>
<dbReference type="InterPro" id="IPR031127">
    <property type="entry name" value="E3_UB_ligase_RBR"/>
</dbReference>